<organism evidence="2 3">
    <name type="scientific">Pogonophryne albipinna</name>
    <dbReference type="NCBI Taxonomy" id="1090488"/>
    <lineage>
        <taxon>Eukaryota</taxon>
        <taxon>Metazoa</taxon>
        <taxon>Chordata</taxon>
        <taxon>Craniata</taxon>
        <taxon>Vertebrata</taxon>
        <taxon>Euteleostomi</taxon>
        <taxon>Actinopterygii</taxon>
        <taxon>Neopterygii</taxon>
        <taxon>Teleostei</taxon>
        <taxon>Neoteleostei</taxon>
        <taxon>Acanthomorphata</taxon>
        <taxon>Eupercaria</taxon>
        <taxon>Perciformes</taxon>
        <taxon>Notothenioidei</taxon>
        <taxon>Pogonophryne</taxon>
    </lineage>
</organism>
<evidence type="ECO:0000259" key="1">
    <source>
        <dbReference type="Pfam" id="PF13358"/>
    </source>
</evidence>
<dbReference type="AlphaFoldDB" id="A0AAD6B700"/>
<comment type="caution">
    <text evidence="2">The sequence shown here is derived from an EMBL/GenBank/DDBJ whole genome shotgun (WGS) entry which is preliminary data.</text>
</comment>
<sequence>MRPKSRSLASTRHAVFGGGEMLTITPEHHPHRQHGGGNIMLWGCFCAKGTGGLPCTEERMDGAMNRKILADSLLPSARTLNMGHGGVFQQDNDPEHTTKATQECLKKKHIQVREGPSQSPDLNPIEHLWRELKLPDAKHQPQLLKDLERVLQRRVDQHPS</sequence>
<keyword evidence="3" id="KW-1185">Reference proteome</keyword>
<evidence type="ECO:0000313" key="3">
    <source>
        <dbReference type="Proteomes" id="UP001219934"/>
    </source>
</evidence>
<dbReference type="Pfam" id="PF13358">
    <property type="entry name" value="DDE_3"/>
    <property type="match status" value="1"/>
</dbReference>
<dbReference type="EMBL" id="JAPTMU010000010">
    <property type="protein sequence ID" value="KAJ4937355.1"/>
    <property type="molecule type" value="Genomic_DNA"/>
</dbReference>
<dbReference type="Gene3D" id="3.30.420.10">
    <property type="entry name" value="Ribonuclease H-like superfamily/Ribonuclease H"/>
    <property type="match status" value="1"/>
</dbReference>
<gene>
    <name evidence="2" type="ORF">JOQ06_001919</name>
</gene>
<dbReference type="Proteomes" id="UP001219934">
    <property type="component" value="Unassembled WGS sequence"/>
</dbReference>
<reference evidence="2" key="1">
    <citation type="submission" date="2022-11" db="EMBL/GenBank/DDBJ databases">
        <title>Chromosome-level genome of Pogonophryne albipinna.</title>
        <authorList>
            <person name="Jo E."/>
        </authorList>
    </citation>
    <scope>NUCLEOTIDE SEQUENCE</scope>
    <source>
        <strain evidence="2">SGF0006</strain>
        <tissue evidence="2">Muscle</tissue>
    </source>
</reference>
<name>A0AAD6B700_9TELE</name>
<proteinExistence type="predicted"/>
<protein>
    <recommendedName>
        <fullName evidence="1">Tc1-like transposase DDE domain-containing protein</fullName>
    </recommendedName>
</protein>
<dbReference type="InterPro" id="IPR038717">
    <property type="entry name" value="Tc1-like_DDE_dom"/>
</dbReference>
<accession>A0AAD6B700</accession>
<evidence type="ECO:0000313" key="2">
    <source>
        <dbReference type="EMBL" id="KAJ4937355.1"/>
    </source>
</evidence>
<dbReference type="PANTHER" id="PTHR23022">
    <property type="entry name" value="TRANSPOSABLE ELEMENT-RELATED"/>
    <property type="match status" value="1"/>
</dbReference>
<dbReference type="InterPro" id="IPR052338">
    <property type="entry name" value="Transposase_5"/>
</dbReference>
<dbReference type="GO" id="GO:0003676">
    <property type="term" value="F:nucleic acid binding"/>
    <property type="evidence" value="ECO:0007669"/>
    <property type="project" value="InterPro"/>
</dbReference>
<dbReference type="InterPro" id="IPR036397">
    <property type="entry name" value="RNaseH_sf"/>
</dbReference>
<feature type="domain" description="Tc1-like transposase DDE" evidence="1">
    <location>
        <begin position="36"/>
        <end position="133"/>
    </location>
</feature>
<dbReference type="PANTHER" id="PTHR23022:SF135">
    <property type="entry name" value="SI:DKEY-77F5.3"/>
    <property type="match status" value="1"/>
</dbReference>